<feature type="compositionally biased region" description="Basic and acidic residues" evidence="1">
    <location>
        <begin position="48"/>
        <end position="57"/>
    </location>
</feature>
<evidence type="ECO:0000313" key="2">
    <source>
        <dbReference type="EMBL" id="MPC55709.1"/>
    </source>
</evidence>
<protein>
    <submittedName>
        <fullName evidence="2">Uncharacterized protein</fullName>
    </submittedName>
</protein>
<gene>
    <name evidence="2" type="ORF">E2C01_049653</name>
</gene>
<evidence type="ECO:0000313" key="3">
    <source>
        <dbReference type="Proteomes" id="UP000324222"/>
    </source>
</evidence>
<feature type="compositionally biased region" description="Low complexity" evidence="1">
    <location>
        <begin position="14"/>
        <end position="34"/>
    </location>
</feature>
<accession>A0A5B7GDP6</accession>
<dbReference type="Proteomes" id="UP000324222">
    <property type="component" value="Unassembled WGS sequence"/>
</dbReference>
<reference evidence="2 3" key="1">
    <citation type="submission" date="2019-05" db="EMBL/GenBank/DDBJ databases">
        <title>Another draft genome of Portunus trituberculatus and its Hox gene families provides insights of decapod evolution.</title>
        <authorList>
            <person name="Jeong J.-H."/>
            <person name="Song I."/>
            <person name="Kim S."/>
            <person name="Choi T."/>
            <person name="Kim D."/>
            <person name="Ryu S."/>
            <person name="Kim W."/>
        </authorList>
    </citation>
    <scope>NUCLEOTIDE SEQUENCE [LARGE SCALE GENOMIC DNA]</scope>
    <source>
        <tissue evidence="2">Muscle</tissue>
    </source>
</reference>
<comment type="caution">
    <text evidence="2">The sequence shown here is derived from an EMBL/GenBank/DDBJ whole genome shotgun (WGS) entry which is preliminary data.</text>
</comment>
<name>A0A5B7GDP6_PORTR</name>
<proteinExistence type="predicted"/>
<dbReference type="AlphaFoldDB" id="A0A5B7GDP6"/>
<dbReference type="EMBL" id="VSRR010013380">
    <property type="protein sequence ID" value="MPC55709.1"/>
    <property type="molecule type" value="Genomic_DNA"/>
</dbReference>
<sequence length="116" mass="12213">MRRISCSRHLAIDSSSSSSSFSSCFPSFPTSSLPCISRPPSPNGTDPSEERRGEKRGSHSLPCLLACEATSFVRDGRRCDGLIPVTATGNNGAGDRMASVTGNPIGLRICPEVSLV</sequence>
<keyword evidence="3" id="KW-1185">Reference proteome</keyword>
<feature type="region of interest" description="Disordered" evidence="1">
    <location>
        <begin position="1"/>
        <end position="58"/>
    </location>
</feature>
<evidence type="ECO:0000256" key="1">
    <source>
        <dbReference type="SAM" id="MobiDB-lite"/>
    </source>
</evidence>
<dbReference type="PROSITE" id="PS51257">
    <property type="entry name" value="PROKAR_LIPOPROTEIN"/>
    <property type="match status" value="1"/>
</dbReference>
<organism evidence="2 3">
    <name type="scientific">Portunus trituberculatus</name>
    <name type="common">Swimming crab</name>
    <name type="synonym">Neptunus trituberculatus</name>
    <dbReference type="NCBI Taxonomy" id="210409"/>
    <lineage>
        <taxon>Eukaryota</taxon>
        <taxon>Metazoa</taxon>
        <taxon>Ecdysozoa</taxon>
        <taxon>Arthropoda</taxon>
        <taxon>Crustacea</taxon>
        <taxon>Multicrustacea</taxon>
        <taxon>Malacostraca</taxon>
        <taxon>Eumalacostraca</taxon>
        <taxon>Eucarida</taxon>
        <taxon>Decapoda</taxon>
        <taxon>Pleocyemata</taxon>
        <taxon>Brachyura</taxon>
        <taxon>Eubrachyura</taxon>
        <taxon>Portunoidea</taxon>
        <taxon>Portunidae</taxon>
        <taxon>Portuninae</taxon>
        <taxon>Portunus</taxon>
    </lineage>
</organism>